<keyword evidence="3" id="KW-1133">Transmembrane helix</keyword>
<proteinExistence type="predicted"/>
<evidence type="ECO:0000259" key="4">
    <source>
        <dbReference type="PROSITE" id="PS50111"/>
    </source>
</evidence>
<dbReference type="PANTHER" id="PTHR32089:SF112">
    <property type="entry name" value="LYSOZYME-LIKE PROTEIN-RELATED"/>
    <property type="match status" value="1"/>
</dbReference>
<evidence type="ECO:0000256" key="1">
    <source>
        <dbReference type="ARBA" id="ARBA00023224"/>
    </source>
</evidence>
<evidence type="ECO:0000256" key="3">
    <source>
        <dbReference type="SAM" id="Phobius"/>
    </source>
</evidence>
<dbReference type="InterPro" id="IPR004089">
    <property type="entry name" value="MCPsignal_dom"/>
</dbReference>
<dbReference type="GO" id="GO:0016020">
    <property type="term" value="C:membrane"/>
    <property type="evidence" value="ECO:0007669"/>
    <property type="project" value="InterPro"/>
</dbReference>
<reference evidence="6" key="1">
    <citation type="submission" date="2018-03" db="EMBL/GenBank/DDBJ databases">
        <authorList>
            <person name="Sun L."/>
            <person name="Liu H."/>
            <person name="Chen W."/>
            <person name="Huang K."/>
            <person name="Liu W."/>
            <person name="Gao X."/>
        </authorList>
    </citation>
    <scope>NUCLEOTIDE SEQUENCE [LARGE SCALE GENOMIC DNA]</scope>
    <source>
        <strain evidence="6">SH9</strain>
    </source>
</reference>
<dbReference type="Proteomes" id="UP000239772">
    <property type="component" value="Unassembled WGS sequence"/>
</dbReference>
<dbReference type="AlphaFoldDB" id="A0A2T1HV12"/>
<keyword evidence="1 2" id="KW-0807">Transducer</keyword>
<evidence type="ECO:0000256" key="2">
    <source>
        <dbReference type="PROSITE-ProRule" id="PRU00284"/>
    </source>
</evidence>
<evidence type="ECO:0000313" key="5">
    <source>
        <dbReference type="EMBL" id="PSC05359.1"/>
    </source>
</evidence>
<comment type="caution">
    <text evidence="5">The sequence shown here is derived from an EMBL/GenBank/DDBJ whole genome shotgun (WGS) entry which is preliminary data.</text>
</comment>
<dbReference type="CDD" id="cd12915">
    <property type="entry name" value="PDC2_DGC_like"/>
    <property type="match status" value="1"/>
</dbReference>
<dbReference type="Gene3D" id="3.30.450.20">
    <property type="entry name" value="PAS domain"/>
    <property type="match status" value="2"/>
</dbReference>
<dbReference type="CDD" id="cd12914">
    <property type="entry name" value="PDC1_DGC_like"/>
    <property type="match status" value="1"/>
</dbReference>
<dbReference type="PROSITE" id="PS50111">
    <property type="entry name" value="CHEMOTAXIS_TRANSDUC_2"/>
    <property type="match status" value="1"/>
</dbReference>
<dbReference type="SUPFAM" id="SSF58104">
    <property type="entry name" value="Methyl-accepting chemotaxis protein (MCP) signaling domain"/>
    <property type="match status" value="1"/>
</dbReference>
<dbReference type="Gene3D" id="1.10.287.950">
    <property type="entry name" value="Methyl-accepting chemotaxis protein"/>
    <property type="match status" value="1"/>
</dbReference>
<keyword evidence="3" id="KW-0812">Transmembrane</keyword>
<feature type="transmembrane region" description="Helical" evidence="3">
    <location>
        <begin position="306"/>
        <end position="327"/>
    </location>
</feature>
<feature type="domain" description="Methyl-accepting transducer" evidence="4">
    <location>
        <begin position="380"/>
        <end position="619"/>
    </location>
</feature>
<feature type="transmembrane region" description="Helical" evidence="3">
    <location>
        <begin position="12"/>
        <end position="39"/>
    </location>
</feature>
<dbReference type="EMBL" id="PVZS01000008">
    <property type="protein sequence ID" value="PSC05359.1"/>
    <property type="molecule type" value="Genomic_DNA"/>
</dbReference>
<evidence type="ECO:0000313" key="6">
    <source>
        <dbReference type="Proteomes" id="UP000239772"/>
    </source>
</evidence>
<protein>
    <recommendedName>
        <fullName evidence="4">Methyl-accepting transducer domain-containing protein</fullName>
    </recommendedName>
</protein>
<name>A0A2T1HV12_9HYPH</name>
<dbReference type="Pfam" id="PF00015">
    <property type="entry name" value="MCPsignal"/>
    <property type="match status" value="1"/>
</dbReference>
<keyword evidence="6" id="KW-1185">Reference proteome</keyword>
<dbReference type="GO" id="GO:0007165">
    <property type="term" value="P:signal transduction"/>
    <property type="evidence" value="ECO:0007669"/>
    <property type="project" value="UniProtKB-KW"/>
</dbReference>
<dbReference type="OrthoDB" id="567977at2"/>
<dbReference type="RefSeq" id="WP_106336368.1">
    <property type="nucleotide sequence ID" value="NZ_PVZS01000008.1"/>
</dbReference>
<sequence>MSVLRERHRQFLRVALIPLGAGLFGASIVVAVLVAFQVLGRPLVIESAKSRAAELALLVSEHTRQSMTAAAVVAGSIADYVRDTGINDEAGFQTYLSTQAVFEMLRNRVAGVPQIDVLSLVDNAGRVVNFSRSFPTPQIDLSERDYVLAHKADPGLVQFISKPVRNKGNGEWTFYLVRKLSSSTGRPLGLVLVGLKTSFFTQFFQAVRPGDAELSLRRMDGVLLARFPEMEHALGTAVPGSHAMTALDAPGRAVFITKPRTTNPADSRPRVITARALDDFPLLVTMTLNESAIFEGWTTILKVVRAVAAVLILVLALGIAFIVRLLLRQRDARHALARARNEASTTQNELAARDRIEADLRRRAERREAALRFAADLNHAVEKLDQMAACFTDVTGQLTVSVTHSQRSSAGVAAGALEASARVSEAADTAEALSRAAQDIAESLTSTVQHFELASVDAEQSDAAVAELAFAAEQIKSVSQAIRGVAGQTNLLALNASIEAARAGEAGRGFAVVAAEVKALAEKTAHLTADINVQIETTRAASLACIAALRRIRSRIEDAEDLSRQVDRFKDSQMTAAQGLASSIRSAASRAREVHEHADEVREAATITEDTARAVAALALALKDEAHRLRAETLLFVRQEGEGSAEPCRGQG</sequence>
<organism evidence="5 6">
    <name type="scientific">Alsobacter soli</name>
    <dbReference type="NCBI Taxonomy" id="2109933"/>
    <lineage>
        <taxon>Bacteria</taxon>
        <taxon>Pseudomonadati</taxon>
        <taxon>Pseudomonadota</taxon>
        <taxon>Alphaproteobacteria</taxon>
        <taxon>Hyphomicrobiales</taxon>
        <taxon>Alsobacteraceae</taxon>
        <taxon>Alsobacter</taxon>
    </lineage>
</organism>
<keyword evidence="3" id="KW-0472">Membrane</keyword>
<dbReference type="PANTHER" id="PTHR32089">
    <property type="entry name" value="METHYL-ACCEPTING CHEMOTAXIS PROTEIN MCPB"/>
    <property type="match status" value="1"/>
</dbReference>
<dbReference type="SMART" id="SM00283">
    <property type="entry name" value="MA"/>
    <property type="match status" value="1"/>
</dbReference>
<accession>A0A2T1HV12</accession>
<gene>
    <name evidence="5" type="ORF">SLNSH_09170</name>
</gene>